<evidence type="ECO:0000259" key="2">
    <source>
        <dbReference type="Pfam" id="PF05088"/>
    </source>
</evidence>
<dbReference type="PANTHER" id="PTHR43403">
    <property type="entry name" value="NAD-SPECIFIC GLUTAMATE DEHYDROGENASE"/>
    <property type="match status" value="1"/>
</dbReference>
<dbReference type="InterPro" id="IPR036291">
    <property type="entry name" value="NAD(P)-bd_dom_sf"/>
</dbReference>
<evidence type="ECO:0000313" key="8">
    <source>
        <dbReference type="Proteomes" id="UP001597308"/>
    </source>
</evidence>
<dbReference type="Pfam" id="PF21077">
    <property type="entry name" value="GDH_ACT3"/>
    <property type="match status" value="1"/>
</dbReference>
<dbReference type="Proteomes" id="UP001597308">
    <property type="component" value="Unassembled WGS sequence"/>
</dbReference>
<dbReference type="InterPro" id="IPR049058">
    <property type="entry name" value="NAD_Glu_DH_HM2"/>
</dbReference>
<dbReference type="Pfam" id="PF21075">
    <property type="entry name" value="GDH_ACT1"/>
    <property type="match status" value="1"/>
</dbReference>
<dbReference type="Pfam" id="PF21079">
    <property type="entry name" value="GDH_HM2"/>
    <property type="match status" value="1"/>
</dbReference>
<dbReference type="Pfam" id="PF21078">
    <property type="entry name" value="GDH_HM3"/>
    <property type="match status" value="1"/>
</dbReference>
<feature type="domain" description="NAD-glutamate dehydrogenase catalytic" evidence="2">
    <location>
        <begin position="724"/>
        <end position="1218"/>
    </location>
</feature>
<dbReference type="SUPFAM" id="SSF51735">
    <property type="entry name" value="NAD(P)-binding Rossmann-fold domains"/>
    <property type="match status" value="1"/>
</dbReference>
<evidence type="ECO:0000259" key="5">
    <source>
        <dbReference type="Pfam" id="PF21076"/>
    </source>
</evidence>
<dbReference type="SUPFAM" id="SSF53223">
    <property type="entry name" value="Aminoacid dehydrogenase-like, N-terminal domain"/>
    <property type="match status" value="1"/>
</dbReference>
<dbReference type="Pfam" id="PF21074">
    <property type="entry name" value="GDH_C"/>
    <property type="match status" value="1"/>
</dbReference>
<evidence type="ECO:0000259" key="4">
    <source>
        <dbReference type="Pfam" id="PF21075"/>
    </source>
</evidence>
<dbReference type="Pfam" id="PF21076">
    <property type="entry name" value="GDH_ACT2"/>
    <property type="match status" value="1"/>
</dbReference>
<organism evidence="7 8">
    <name type="scientific">Methylopila henanensis</name>
    <dbReference type="NCBI Taxonomy" id="873516"/>
    <lineage>
        <taxon>Bacteria</taxon>
        <taxon>Pseudomonadati</taxon>
        <taxon>Pseudomonadota</taxon>
        <taxon>Alphaproteobacteria</taxon>
        <taxon>Hyphomicrobiales</taxon>
        <taxon>Methylopilaceae</taxon>
        <taxon>Methylopila</taxon>
    </lineage>
</organism>
<comment type="caution">
    <text evidence="7">The sequence shown here is derived from an EMBL/GenBank/DDBJ whole genome shotgun (WGS) entry which is preliminary data.</text>
</comment>
<keyword evidence="1" id="KW-0560">Oxidoreductase</keyword>
<dbReference type="RefSeq" id="WP_378799860.1">
    <property type="nucleotide sequence ID" value="NZ_JBHUER010000008.1"/>
</dbReference>
<feature type="domain" description="NAD-glutamate dehydrogenase ACT3" evidence="6">
    <location>
        <begin position="547"/>
        <end position="623"/>
    </location>
</feature>
<dbReference type="PIRSF" id="PIRSF036761">
    <property type="entry name" value="GDH_Mll4104"/>
    <property type="match status" value="1"/>
</dbReference>
<feature type="domain" description="NAD-specific glutamate dehydrogenase C-terminal" evidence="3">
    <location>
        <begin position="1264"/>
        <end position="1595"/>
    </location>
</feature>
<feature type="domain" description="NAD-glutamate dehydrogenase N-terminal ACT1" evidence="4">
    <location>
        <begin position="29"/>
        <end position="169"/>
    </location>
</feature>
<sequence>MLQGDAIRTKLIGDAASAAEGADGPPAGFVEALFSRTALDDLEPLGARTLAALAGSAWRLLARRAPGAPDIRLSDPETGDRNEITVVEILNDDMPFLLDSVLAELAERGQSVRLVAHPIIAVERGADGALIRFLGDANRVEFEDTPRESLIHLHVDRIDSEADRAGLVAGLREVLADVRRTTEDYDAMRDLVRAQVANFKETPPPLAVDEIAEAIQFLEWLDGDEFIFLGAREYALRGEGDDERLEQISETGLGALRDPAARVLRRGGQLVNLTPEIRAFLHEPKPLIVTKASVHAKVFRRRHMDYVGVKRFDADGRLAGELRVVGLFTAEAYNRPARSVPLVRRKIDLVVRRAGFDPDSHSGKALATVLETFPRDELFQIDVGDLFDTALEILALYERPRVKVLLRRDRFERFVSALVYVPRERYDSAVRARIGRKLAERLGGHVSAYYPAFPEGPLARVQFVIGLRGPAPEVDPVALDEEIAAQAATWGDRLRAKLLESRSGAQARSIAARYGQAFGPAYEARTEPAEAVIDVGHIESLAGERGFAIDFFRREGEPELRLKVFSRGAPIPLSRRVPMLENMGFRVIDERSYRAEPAGLGPEDHVFIHDMALERANGAAIELTRDLDARLEALLIAVLNGDAESDGYNALALEGGLGWRDVALIRALSRYLRQARAAYDQDYMWATLTKHAPLASKLVALFHARFDPGAKGDRAAREAALAAEIDEALGQVESLDEDRIVRKFLNLIQACVRTNLYQTDAQGRPTPTFAFKLESAKVEGLPAPRPLYEIFVYSPRVEGVHLRFGKVARGGLRWSDRPQDFRTEVLGLVKAQQVKNAVIVPVGAKGGFVPKRLPAGPRDAWFAEGTAAYKIFINALLDVTDDLRRDDLIPPPEVVRHDGDDPYLVVAADKGTATFSDTANGIAEERGFWLGDAFASGGSVGYDHKGMGITARGAWEAVKRHFREMDVDIQTTPFTVVGVGDMSGDVFGNGMLLSPAIRLVAAFDHRDIFLDPDPDPKTSFEERARLFALPRSSWQDYDKAKISAGGGVFSRSLKTIPLSAEARAAIGLDKAYATPQELMNAILKAPADLLWFGGIGTYVRATTETDEQAGDRANDAIRVTAPELRVKVVGEGANLGVTQKGRIEAGRAGVRINSDAIDNSAGVNTSDVEVNIKIAFAGPVRDGALALEERNRILSEMTDEVAELVLANNYDQTLAISLSQRAGVEEAGFQARLMQTLEGRGLLDRSVEALPDDATLTERARAGDPLTRPEIAVLLAWAKIALYDDLLASDRPDDPYFRRDLAGYFPSLIRERFASAIAGHRLKREIVATALANAMINRGGPALVVRLSDQTGAPASRVAAAFAVARDAFRMDEVQEEIDALDTKIPGDLQLTLYAGMRDLLLHRMVWFLRNVDLDSGLDQLARRFRDGVDAVAANLDASLGQEAAERRSERAAELARAGLPATLADRFSALLAIEGASDAVLIAEKTGRSIADAAAALFAVADQFQLSRIVRAAQAVTAADYYERLALDRALDQIGVAARAMAVAALGASQEAGPAAVVRWAEASPDAARVRRAVTEIAGSGLTLARLSVASSLLADLAREVE</sequence>
<dbReference type="Pfam" id="PF05088">
    <property type="entry name" value="Bac_GDH_CD"/>
    <property type="match status" value="1"/>
</dbReference>
<name>A0ABW4K6L8_9HYPH</name>
<proteinExistence type="predicted"/>
<reference evidence="8" key="1">
    <citation type="journal article" date="2019" name="Int. J. Syst. Evol. Microbiol.">
        <title>The Global Catalogue of Microorganisms (GCM) 10K type strain sequencing project: providing services to taxonomists for standard genome sequencing and annotation.</title>
        <authorList>
            <consortium name="The Broad Institute Genomics Platform"/>
            <consortium name="The Broad Institute Genome Sequencing Center for Infectious Disease"/>
            <person name="Wu L."/>
            <person name="Ma J."/>
        </authorList>
    </citation>
    <scope>NUCLEOTIDE SEQUENCE [LARGE SCALE GENOMIC DNA]</scope>
    <source>
        <strain evidence="8">KCTC 23707</strain>
    </source>
</reference>
<dbReference type="PANTHER" id="PTHR43403:SF1">
    <property type="entry name" value="NAD-SPECIFIC GLUTAMATE DEHYDROGENASE"/>
    <property type="match status" value="1"/>
</dbReference>
<dbReference type="InterPro" id="IPR048381">
    <property type="entry name" value="GDH_C"/>
</dbReference>
<dbReference type="EMBL" id="JBHUER010000008">
    <property type="protein sequence ID" value="MFD1703770.1"/>
    <property type="molecule type" value="Genomic_DNA"/>
</dbReference>
<dbReference type="Pfam" id="PF21073">
    <property type="entry name" value="GDH_HM1"/>
    <property type="match status" value="1"/>
</dbReference>
<dbReference type="InterPro" id="IPR049059">
    <property type="entry name" value="NAD_Glu_DH_HM1"/>
</dbReference>
<dbReference type="InterPro" id="IPR049062">
    <property type="entry name" value="NAD_Glu_DH_ACT2"/>
</dbReference>
<dbReference type="InterPro" id="IPR046346">
    <property type="entry name" value="Aminoacid_DH-like_N_sf"/>
</dbReference>
<gene>
    <name evidence="7" type="ORF">ACFSCV_12235</name>
</gene>
<dbReference type="InterPro" id="IPR007780">
    <property type="entry name" value="NAD_Glu_DH_bac"/>
</dbReference>
<evidence type="ECO:0000256" key="1">
    <source>
        <dbReference type="ARBA" id="ARBA00023002"/>
    </source>
</evidence>
<protein>
    <submittedName>
        <fullName evidence="7">NAD-glutamate dehydrogenase</fullName>
    </submittedName>
</protein>
<evidence type="ECO:0000259" key="6">
    <source>
        <dbReference type="Pfam" id="PF21077"/>
    </source>
</evidence>
<dbReference type="InterPro" id="IPR049064">
    <property type="entry name" value="NAD_Glu_DH_ACT3"/>
</dbReference>
<feature type="domain" description="NAD-glutamate dehydrogenase ACT2" evidence="5">
    <location>
        <begin position="403"/>
        <end position="490"/>
    </location>
</feature>
<dbReference type="InterPro" id="IPR049056">
    <property type="entry name" value="NAD_Glu_DH_HM3"/>
</dbReference>
<accession>A0ABW4K6L8</accession>
<evidence type="ECO:0000313" key="7">
    <source>
        <dbReference type="EMBL" id="MFD1703770.1"/>
    </source>
</evidence>
<dbReference type="InterPro" id="IPR028971">
    <property type="entry name" value="NAD-GDH_cat"/>
</dbReference>
<evidence type="ECO:0000259" key="3">
    <source>
        <dbReference type="Pfam" id="PF21074"/>
    </source>
</evidence>
<dbReference type="Gene3D" id="3.40.50.720">
    <property type="entry name" value="NAD(P)-binding Rossmann-like Domain"/>
    <property type="match status" value="1"/>
</dbReference>
<keyword evidence="8" id="KW-1185">Reference proteome</keyword>
<dbReference type="InterPro" id="IPR024727">
    <property type="entry name" value="NAD_Glu_DH_N_ACT1"/>
</dbReference>